<organism evidence="2 3">
    <name type="scientific">Microdochium bolleyi</name>
    <dbReference type="NCBI Taxonomy" id="196109"/>
    <lineage>
        <taxon>Eukaryota</taxon>
        <taxon>Fungi</taxon>
        <taxon>Dikarya</taxon>
        <taxon>Ascomycota</taxon>
        <taxon>Pezizomycotina</taxon>
        <taxon>Sordariomycetes</taxon>
        <taxon>Xylariomycetidae</taxon>
        <taxon>Xylariales</taxon>
        <taxon>Microdochiaceae</taxon>
        <taxon>Microdochium</taxon>
    </lineage>
</organism>
<feature type="signal peptide" evidence="1">
    <location>
        <begin position="1"/>
        <end position="18"/>
    </location>
</feature>
<reference evidence="3" key="1">
    <citation type="submission" date="2016-02" db="EMBL/GenBank/DDBJ databases">
        <title>Draft genome sequence of Microdochium bolleyi, a fungal endophyte of beachgrass.</title>
        <authorList>
            <consortium name="DOE Joint Genome Institute"/>
            <person name="David A.S."/>
            <person name="May G."/>
            <person name="Haridas S."/>
            <person name="Lim J."/>
            <person name="Wang M."/>
            <person name="Labutti K."/>
            <person name="Lipzen A."/>
            <person name="Barry K."/>
            <person name="Grigoriev I.V."/>
        </authorList>
    </citation>
    <scope>NUCLEOTIDE SEQUENCE [LARGE SCALE GENOMIC DNA]</scope>
    <source>
        <strain evidence="3">J235TASD1</strain>
    </source>
</reference>
<evidence type="ECO:0000256" key="1">
    <source>
        <dbReference type="SAM" id="SignalP"/>
    </source>
</evidence>
<keyword evidence="3" id="KW-1185">Reference proteome</keyword>
<dbReference type="InParanoid" id="A0A136IYS5"/>
<dbReference type="EMBL" id="KQ964253">
    <property type="protein sequence ID" value="KXJ90082.1"/>
    <property type="molecule type" value="Genomic_DNA"/>
</dbReference>
<evidence type="ECO:0000313" key="3">
    <source>
        <dbReference type="Proteomes" id="UP000070501"/>
    </source>
</evidence>
<feature type="chain" id="PRO_5007293286" description="Apple domain-containing protein" evidence="1">
    <location>
        <begin position="19"/>
        <end position="435"/>
    </location>
</feature>
<keyword evidence="1" id="KW-0732">Signal</keyword>
<evidence type="ECO:0008006" key="4">
    <source>
        <dbReference type="Google" id="ProtNLM"/>
    </source>
</evidence>
<proteinExistence type="predicted"/>
<gene>
    <name evidence="2" type="ORF">Micbo1qcDRAFT_205705</name>
</gene>
<accession>A0A136IYS5</accession>
<name>A0A136IYS5_9PEZI</name>
<evidence type="ECO:0000313" key="2">
    <source>
        <dbReference type="EMBL" id="KXJ90082.1"/>
    </source>
</evidence>
<protein>
    <recommendedName>
        <fullName evidence="4">Apple domain-containing protein</fullName>
    </recommendedName>
</protein>
<dbReference type="AlphaFoldDB" id="A0A136IYS5"/>
<dbReference type="Proteomes" id="UP000070501">
    <property type="component" value="Unassembled WGS sequence"/>
</dbReference>
<sequence length="435" mass="44934">MRVATLAVAALVVENALAAACGSEYYSSPVFGLAKQCAPGGYYDSPTYTSISTPADLSRRCDDVCDANARCVGYIATLSKASPSSAQVLGRCYFYASFPSLALKCSDSPVRIWGRLRDSTNQCLTRSASAASAYCSARLGTLAAITSTTTVTPGPTSTATEYLLGTGTTSTVIAISCVAAPQKARGEAAVDAAHQPGATARYHHGEARTAVAAPSPARAPACLNTRMAAAKISSACSCLGIATPAAPASTVTTTVTAAVPDDATRTITGSTTTYFEHVTTVLTARPTAFALKVRLAGDSSAEAQLGEIISFWQVGFTAYNALKYMTGGAFSPIFFSLDAQGRAYAGISEQSLLGAVSPDGVLRPAVGFFGYPIDRPLMDCHLTTETTTAPQMFVCSLDGAVVQFTENVVGSDSIVAINGPGRALDLIPFLVQYGC</sequence>